<dbReference type="Proteomes" id="UP000709959">
    <property type="component" value="Unassembled WGS sequence"/>
</dbReference>
<dbReference type="CDD" id="cd16913">
    <property type="entry name" value="YkuD_like"/>
    <property type="match status" value="1"/>
</dbReference>
<dbReference type="InterPro" id="IPR005490">
    <property type="entry name" value="LD_TPept_cat_dom"/>
</dbReference>
<comment type="similarity">
    <text evidence="2">Belongs to the YkuD family.</text>
</comment>
<dbReference type="PROSITE" id="PS52029">
    <property type="entry name" value="LD_TPASE"/>
    <property type="match status" value="1"/>
</dbReference>
<evidence type="ECO:0000313" key="10">
    <source>
        <dbReference type="Proteomes" id="UP000709959"/>
    </source>
</evidence>
<protein>
    <submittedName>
        <fullName evidence="9">L,D-transpeptidase</fullName>
    </submittedName>
</protein>
<dbReference type="GO" id="GO:0008360">
    <property type="term" value="P:regulation of cell shape"/>
    <property type="evidence" value="ECO:0007669"/>
    <property type="project" value="UniProtKB-UniRule"/>
</dbReference>
<reference evidence="9 10" key="1">
    <citation type="submission" date="2020-10" db="EMBL/GenBank/DDBJ databases">
        <title>Connecting structure to function with the recovery of over 1000 high-quality activated sludge metagenome-assembled genomes encoding full-length rRNA genes using long-read sequencing.</title>
        <authorList>
            <person name="Singleton C.M."/>
            <person name="Petriglieri F."/>
            <person name="Kristensen J.M."/>
            <person name="Kirkegaard R.H."/>
            <person name="Michaelsen T.Y."/>
            <person name="Andersen M.H."/>
            <person name="Karst S.M."/>
            <person name="Dueholm M.S."/>
            <person name="Nielsen P.H."/>
            <person name="Albertsen M."/>
        </authorList>
    </citation>
    <scope>NUCLEOTIDE SEQUENCE [LARGE SCALE GENOMIC DNA]</scope>
    <source>
        <strain evidence="9">OdNE_18-Q3-R46-58_MAXAC.008</strain>
    </source>
</reference>
<dbReference type="Gene3D" id="2.40.440.10">
    <property type="entry name" value="L,D-transpeptidase catalytic domain-like"/>
    <property type="match status" value="1"/>
</dbReference>
<evidence type="ECO:0000256" key="5">
    <source>
        <dbReference type="ARBA" id="ARBA00022984"/>
    </source>
</evidence>
<evidence type="ECO:0000259" key="8">
    <source>
        <dbReference type="PROSITE" id="PS52029"/>
    </source>
</evidence>
<dbReference type="GO" id="GO:0004180">
    <property type="term" value="F:carboxypeptidase activity"/>
    <property type="evidence" value="ECO:0007669"/>
    <property type="project" value="UniProtKB-ARBA"/>
</dbReference>
<keyword evidence="6 7" id="KW-0961">Cell wall biogenesis/degradation</keyword>
<feature type="domain" description="L,D-TPase catalytic" evidence="8">
    <location>
        <begin position="1"/>
        <end position="65"/>
    </location>
</feature>
<feature type="active site" description="Proton donor/acceptor" evidence="7">
    <location>
        <position position="15"/>
    </location>
</feature>
<dbReference type="GO" id="GO:0009252">
    <property type="term" value="P:peptidoglycan biosynthetic process"/>
    <property type="evidence" value="ECO:0007669"/>
    <property type="project" value="UniProtKB-KW"/>
</dbReference>
<keyword evidence="4 7" id="KW-0133">Cell shape</keyword>
<dbReference type="EMBL" id="JADKCH010000018">
    <property type="protein sequence ID" value="MBK8573451.1"/>
    <property type="molecule type" value="Genomic_DNA"/>
</dbReference>
<dbReference type="GO" id="GO:0016740">
    <property type="term" value="F:transferase activity"/>
    <property type="evidence" value="ECO:0007669"/>
    <property type="project" value="UniProtKB-KW"/>
</dbReference>
<organism evidence="9 10">
    <name type="scientific">Candidatus Geothrix odensensis</name>
    <dbReference type="NCBI Taxonomy" id="2954440"/>
    <lineage>
        <taxon>Bacteria</taxon>
        <taxon>Pseudomonadati</taxon>
        <taxon>Acidobacteriota</taxon>
        <taxon>Holophagae</taxon>
        <taxon>Holophagales</taxon>
        <taxon>Holophagaceae</taxon>
        <taxon>Geothrix</taxon>
    </lineage>
</organism>
<dbReference type="AlphaFoldDB" id="A0A936F435"/>
<evidence type="ECO:0000256" key="7">
    <source>
        <dbReference type="PROSITE-ProRule" id="PRU01373"/>
    </source>
</evidence>
<keyword evidence="3" id="KW-0808">Transferase</keyword>
<accession>A0A936F435</accession>
<sequence>MPIVNLHNTAGISFHQFDLPGYPDSHVCLRLAPDDAEWIYRWCASWKLNQDRRTVLQDGTPVAVFGE</sequence>
<dbReference type="GO" id="GO:0071555">
    <property type="term" value="P:cell wall organization"/>
    <property type="evidence" value="ECO:0007669"/>
    <property type="project" value="UniProtKB-UniRule"/>
</dbReference>
<feature type="active site" description="Nucleophile" evidence="7">
    <location>
        <position position="28"/>
    </location>
</feature>
<evidence type="ECO:0000256" key="6">
    <source>
        <dbReference type="ARBA" id="ARBA00023316"/>
    </source>
</evidence>
<evidence type="ECO:0000256" key="3">
    <source>
        <dbReference type="ARBA" id="ARBA00022679"/>
    </source>
</evidence>
<dbReference type="SUPFAM" id="SSF141523">
    <property type="entry name" value="L,D-transpeptidase catalytic domain-like"/>
    <property type="match status" value="1"/>
</dbReference>
<keyword evidence="5 7" id="KW-0573">Peptidoglycan synthesis</keyword>
<evidence type="ECO:0000313" key="9">
    <source>
        <dbReference type="EMBL" id="MBK8573451.1"/>
    </source>
</evidence>
<evidence type="ECO:0000256" key="4">
    <source>
        <dbReference type="ARBA" id="ARBA00022960"/>
    </source>
</evidence>
<gene>
    <name evidence="9" type="ORF">IPN91_12610</name>
</gene>
<comment type="caution">
    <text evidence="9">The sequence shown here is derived from an EMBL/GenBank/DDBJ whole genome shotgun (WGS) entry which is preliminary data.</text>
</comment>
<evidence type="ECO:0000256" key="1">
    <source>
        <dbReference type="ARBA" id="ARBA00004752"/>
    </source>
</evidence>
<proteinExistence type="inferred from homology"/>
<comment type="pathway">
    <text evidence="1 7">Cell wall biogenesis; peptidoglycan biosynthesis.</text>
</comment>
<name>A0A936F435_9BACT</name>
<dbReference type="Pfam" id="PF03734">
    <property type="entry name" value="YkuD"/>
    <property type="match status" value="1"/>
</dbReference>
<evidence type="ECO:0000256" key="2">
    <source>
        <dbReference type="ARBA" id="ARBA00005992"/>
    </source>
</evidence>
<dbReference type="InterPro" id="IPR038063">
    <property type="entry name" value="Transpep_catalytic_dom"/>
</dbReference>